<dbReference type="WBParaSite" id="nOo.2.0.1.t01667-RA">
    <property type="protein sequence ID" value="nOo.2.0.1.t01667-RA"/>
    <property type="gene ID" value="nOo.2.0.1.g01667"/>
</dbReference>
<dbReference type="OrthoDB" id="3355217at2759"/>
<proteinExistence type="predicted"/>
<evidence type="ECO:0000313" key="4">
    <source>
        <dbReference type="WBParaSite" id="nOo.2.0.1.t01667-RA"/>
    </source>
</evidence>
<accession>A0A182E134</accession>
<dbReference type="SUPFAM" id="SSF52833">
    <property type="entry name" value="Thioredoxin-like"/>
    <property type="match status" value="1"/>
</dbReference>
<sequence length="652" mass="73449">MADSPIFQTTTNKQQFDIVPPPPLETAEKERQRLFEQGSSVHQFGDLPEVTEDAVRAALRNEAKRHKYWKASAVTKMTINRIDNTACLHYAMESFTEMRSTSKAVEGVTLGQFLQQQQSTSGTANIGLNPWDYAIDPPEDFVEQVKVLEMPGTSELMACHSCNAEGLTHCFYCRGYGTDKCTCCRGTGMKAGVAHPAIYTHPMVAAFPHSDLSRGYPSSGTAVVRPPSGGLAYGVGTPVHFMTRAGVPPPGIGQHDLCHFCQGRGIRECSRCKGHGKKPCSACGGSGSIRIYIKLRVQFAAEHSDYYSPCDIPEKMLSKVSGQVIMSECQPYVLPLKKYPVQQINEISRQMCAAHLQKCIGRCRIIKEYRFTNGMFNVLLIAYLLLYFTEVIEGGDISGQENATSSKSSWPSHTIMTTNMYCEYPKDAFQVLINKQCPATHPFCVIDLPFDILLNQRYRCSTAPRRADLMVHLMNSSQLLVQINNDSELYSGHSNCMLTAFYSPDCAFSMRMVSYLYQLPRMYPRLRIVATDARDHSKLNSRYGIIGTPTILLWVDGSVVSRMDEAPFSLKAFRNYIEKWTDLELEYMPGVENESGLVENIEFHKSSFDWYLCVSWCSFVLSIAYFFMNSKYGKAFWETIRINYIHVNQAQR</sequence>
<dbReference type="EMBL" id="UYRW01000221">
    <property type="protein sequence ID" value="VDK64646.1"/>
    <property type="molecule type" value="Genomic_DNA"/>
</dbReference>
<gene>
    <name evidence="2" type="ORF">NOO_LOCUS1667</name>
</gene>
<dbReference type="PANTHER" id="PTHR48465">
    <property type="entry name" value="PROTEIN SSUH2 HOMOLOG"/>
    <property type="match status" value="1"/>
</dbReference>
<dbReference type="PANTHER" id="PTHR48465:SF1">
    <property type="entry name" value="PROTEIN SSUH2 HOMOLOG"/>
    <property type="match status" value="1"/>
</dbReference>
<evidence type="ECO:0000313" key="3">
    <source>
        <dbReference type="Proteomes" id="UP000271087"/>
    </source>
</evidence>
<dbReference type="InterPro" id="IPR052789">
    <property type="entry name" value="SSUH2_homolog"/>
</dbReference>
<dbReference type="Gene3D" id="3.40.30.10">
    <property type="entry name" value="Glutaredoxin"/>
    <property type="match status" value="1"/>
</dbReference>
<dbReference type="STRING" id="42157.A0A182E134"/>
<dbReference type="AlphaFoldDB" id="A0A182E134"/>
<organism evidence="4">
    <name type="scientific">Onchocerca ochengi</name>
    <name type="common">Filarial nematode worm</name>
    <dbReference type="NCBI Taxonomy" id="42157"/>
    <lineage>
        <taxon>Eukaryota</taxon>
        <taxon>Metazoa</taxon>
        <taxon>Ecdysozoa</taxon>
        <taxon>Nematoda</taxon>
        <taxon>Chromadorea</taxon>
        <taxon>Rhabditida</taxon>
        <taxon>Spirurina</taxon>
        <taxon>Spiruromorpha</taxon>
        <taxon>Filarioidea</taxon>
        <taxon>Onchocercidae</taxon>
        <taxon>Onchocerca</taxon>
    </lineage>
</organism>
<reference evidence="4" key="1">
    <citation type="submission" date="2016-06" db="UniProtKB">
        <authorList>
            <consortium name="WormBaseParasite"/>
        </authorList>
    </citation>
    <scope>IDENTIFICATION</scope>
</reference>
<protein>
    <submittedName>
        <fullName evidence="4">Thioredoxin domain-containing protein</fullName>
    </submittedName>
</protein>
<keyword evidence="3" id="KW-1185">Reference proteome</keyword>
<name>A0A182E134_ONCOC</name>
<evidence type="ECO:0000256" key="1">
    <source>
        <dbReference type="SAM" id="MobiDB-lite"/>
    </source>
</evidence>
<dbReference type="Proteomes" id="UP000271087">
    <property type="component" value="Unassembled WGS sequence"/>
</dbReference>
<feature type="region of interest" description="Disordered" evidence="1">
    <location>
        <begin position="1"/>
        <end position="21"/>
    </location>
</feature>
<evidence type="ECO:0000313" key="2">
    <source>
        <dbReference type="EMBL" id="VDK64646.1"/>
    </source>
</evidence>
<reference evidence="2 3" key="2">
    <citation type="submission" date="2018-08" db="EMBL/GenBank/DDBJ databases">
        <authorList>
            <person name="Laetsch R D."/>
            <person name="Stevens L."/>
            <person name="Kumar S."/>
            <person name="Blaxter L. M."/>
        </authorList>
    </citation>
    <scope>NUCLEOTIDE SEQUENCE [LARGE SCALE GENOMIC DNA]</scope>
</reference>
<feature type="compositionally biased region" description="Polar residues" evidence="1">
    <location>
        <begin position="1"/>
        <end position="15"/>
    </location>
</feature>
<dbReference type="InterPro" id="IPR036249">
    <property type="entry name" value="Thioredoxin-like_sf"/>
</dbReference>